<proteinExistence type="inferred from homology"/>
<feature type="transmembrane region" description="Helical" evidence="10">
    <location>
        <begin position="38"/>
        <end position="59"/>
    </location>
</feature>
<evidence type="ECO:0000256" key="1">
    <source>
        <dbReference type="ARBA" id="ARBA00004651"/>
    </source>
</evidence>
<evidence type="ECO:0000256" key="2">
    <source>
        <dbReference type="ARBA" id="ARBA00022475"/>
    </source>
</evidence>
<dbReference type="PANTHER" id="PTHR21137:SF35">
    <property type="entry name" value="ODORANT RECEPTOR 19A-RELATED"/>
    <property type="match status" value="1"/>
</dbReference>
<feature type="transmembrane region" description="Helical" evidence="10">
    <location>
        <begin position="65"/>
        <end position="91"/>
    </location>
</feature>
<reference evidence="11" key="1">
    <citation type="submission" date="2022-08" db="UniProtKB">
        <authorList>
            <consortium name="EnsemblMetazoa"/>
        </authorList>
    </citation>
    <scope>IDENTIFICATION</scope>
    <source>
        <strain evidence="11">Israel</strain>
    </source>
</reference>
<keyword evidence="8 10" id="KW-0675">Receptor</keyword>
<comment type="subcellular location">
    <subcellularLocation>
        <location evidence="1 10">Cell membrane</location>
        <topology evidence="1 10">Multi-pass membrane protein</topology>
    </subcellularLocation>
</comment>
<dbReference type="AlphaFoldDB" id="A0A3F2ZER0"/>
<comment type="similarity">
    <text evidence="10">Belongs to the insect chemoreceptor superfamily. Heteromeric odorant receptor channel (TC 1.A.69) family.</text>
</comment>
<evidence type="ECO:0000256" key="10">
    <source>
        <dbReference type="RuleBase" id="RU351113"/>
    </source>
</evidence>
<evidence type="ECO:0000256" key="4">
    <source>
        <dbReference type="ARBA" id="ARBA00022692"/>
    </source>
</evidence>
<keyword evidence="7 10" id="KW-0472">Membrane</keyword>
<keyword evidence="4 10" id="KW-0812">Transmembrane</keyword>
<evidence type="ECO:0000256" key="5">
    <source>
        <dbReference type="ARBA" id="ARBA00022725"/>
    </source>
</evidence>
<protein>
    <recommendedName>
        <fullName evidence="10">Odorant receptor</fullName>
    </recommendedName>
</protein>
<dbReference type="Pfam" id="PF02949">
    <property type="entry name" value="7tm_6"/>
    <property type="match status" value="1"/>
</dbReference>
<feature type="transmembrane region" description="Helical" evidence="10">
    <location>
        <begin position="286"/>
        <end position="310"/>
    </location>
</feature>
<comment type="caution">
    <text evidence="10">Lacks conserved residue(s) required for the propagation of feature annotation.</text>
</comment>
<dbReference type="GO" id="GO:0007165">
    <property type="term" value="P:signal transduction"/>
    <property type="evidence" value="ECO:0007669"/>
    <property type="project" value="UniProtKB-KW"/>
</dbReference>
<dbReference type="GO" id="GO:0005549">
    <property type="term" value="F:odorant binding"/>
    <property type="evidence" value="ECO:0007669"/>
    <property type="project" value="InterPro"/>
</dbReference>
<evidence type="ECO:0000256" key="6">
    <source>
        <dbReference type="ARBA" id="ARBA00022989"/>
    </source>
</evidence>
<evidence type="ECO:0000256" key="7">
    <source>
        <dbReference type="ARBA" id="ARBA00023136"/>
    </source>
</evidence>
<keyword evidence="2" id="KW-1003">Cell membrane</keyword>
<keyword evidence="3 10" id="KW-0716">Sensory transduction</keyword>
<dbReference type="InterPro" id="IPR004117">
    <property type="entry name" value="7tm6_olfct_rcpt"/>
</dbReference>
<dbReference type="GO" id="GO:0005886">
    <property type="term" value="C:plasma membrane"/>
    <property type="evidence" value="ECO:0007669"/>
    <property type="project" value="UniProtKB-SubCell"/>
</dbReference>
<dbReference type="EMBL" id="AJVK01032760">
    <property type="status" value="NOT_ANNOTATED_CDS"/>
    <property type="molecule type" value="Genomic_DNA"/>
</dbReference>
<evidence type="ECO:0000256" key="8">
    <source>
        <dbReference type="ARBA" id="ARBA00023170"/>
    </source>
</evidence>
<organism evidence="11 12">
    <name type="scientific">Phlebotomus papatasi</name>
    <name type="common">Sandfly</name>
    <dbReference type="NCBI Taxonomy" id="29031"/>
    <lineage>
        <taxon>Eukaryota</taxon>
        <taxon>Metazoa</taxon>
        <taxon>Ecdysozoa</taxon>
        <taxon>Arthropoda</taxon>
        <taxon>Hexapoda</taxon>
        <taxon>Insecta</taxon>
        <taxon>Pterygota</taxon>
        <taxon>Neoptera</taxon>
        <taxon>Endopterygota</taxon>
        <taxon>Diptera</taxon>
        <taxon>Nematocera</taxon>
        <taxon>Psychodoidea</taxon>
        <taxon>Psychodidae</taxon>
        <taxon>Phlebotomus</taxon>
        <taxon>Phlebotomus</taxon>
    </lineage>
</organism>
<evidence type="ECO:0000256" key="3">
    <source>
        <dbReference type="ARBA" id="ARBA00022606"/>
    </source>
</evidence>
<dbReference type="EnsemblMetazoa" id="PPAI013306-RA">
    <property type="protein sequence ID" value="PPAI013306-PA"/>
    <property type="gene ID" value="PPAI013306"/>
</dbReference>
<keyword evidence="5 10" id="KW-0552">Olfaction</keyword>
<evidence type="ECO:0000256" key="9">
    <source>
        <dbReference type="ARBA" id="ARBA00023224"/>
    </source>
</evidence>
<keyword evidence="12" id="KW-1185">Reference proteome</keyword>
<feature type="transmembrane region" description="Helical" evidence="10">
    <location>
        <begin position="256"/>
        <end position="279"/>
    </location>
</feature>
<feature type="transmembrane region" description="Helical" evidence="10">
    <location>
        <begin position="184"/>
        <end position="208"/>
    </location>
</feature>
<dbReference type="Proteomes" id="UP000092462">
    <property type="component" value="Unassembled WGS sequence"/>
</dbReference>
<dbReference type="VEuPathDB" id="VectorBase:PPAPM1_004169"/>
<accession>A0A3F2ZER0</accession>
<evidence type="ECO:0000313" key="12">
    <source>
        <dbReference type="Proteomes" id="UP000092462"/>
    </source>
</evidence>
<name>A0A3F2ZER0_PHLPP</name>
<keyword evidence="9 10" id="KW-0807">Transducer</keyword>
<feature type="transmembrane region" description="Helical" evidence="10">
    <location>
        <begin position="128"/>
        <end position="151"/>
    </location>
</feature>
<dbReference type="VEuPathDB" id="VectorBase:PPAI013306"/>
<keyword evidence="6 10" id="KW-1133">Transmembrane helix</keyword>
<evidence type="ECO:0000313" key="11">
    <source>
        <dbReference type="EnsemblMetazoa" id="PPAI013306-PA"/>
    </source>
</evidence>
<dbReference type="GO" id="GO:0004984">
    <property type="term" value="F:olfactory receptor activity"/>
    <property type="evidence" value="ECO:0007669"/>
    <property type="project" value="InterPro"/>
</dbReference>
<sequence>MLLKYHYQLRLFVFTFFKIFRCDFLPDSSRMFLKRAKLLIFPIHVGFGTFCVLWHFFHIKDFTDLMDVCFTCVFFFISYQSLIVYFGFMIFNKPKFIELFEYFDFLVTEDNSIIYDLRKKYLLENLKLTVYFSKAFLISLTSMGFIVVLYNLYNSNFISPMIFTIPGISSSHLLFRPINIIYQIIFYFTIVECAIISDVVVLITISYVQGDFLAIIEFISHLDEDIDDKNQSKSILKILHETHKGLQQSIRLLTQIYWHFYFHKLFTITLYFGGILILVQSLSEKLPLAIMVTSAMIVQLFILCFFGQILKNSSEQLSEALYLTKWYDMPIKDQKNLLILMINLQKIVKIETFAFGDISIYTFVQISKAAFSYATIIYTFVK</sequence>
<dbReference type="PANTHER" id="PTHR21137">
    <property type="entry name" value="ODORANT RECEPTOR"/>
    <property type="match status" value="1"/>
</dbReference>